<gene>
    <name evidence="1" type="ORF">A0J61_06317</name>
</gene>
<protein>
    <submittedName>
        <fullName evidence="1">Uncharacterized protein</fullName>
    </submittedName>
</protein>
<evidence type="ECO:0000313" key="2">
    <source>
        <dbReference type="Proteomes" id="UP000093000"/>
    </source>
</evidence>
<proteinExistence type="predicted"/>
<dbReference type="AlphaFoldDB" id="A0A1C7N921"/>
<evidence type="ECO:0000313" key="1">
    <source>
        <dbReference type="EMBL" id="OBZ85633.1"/>
    </source>
</evidence>
<dbReference type="EMBL" id="LUGH01000376">
    <property type="protein sequence ID" value="OBZ85633.1"/>
    <property type="molecule type" value="Genomic_DNA"/>
</dbReference>
<reference evidence="1 2" key="1">
    <citation type="submission" date="2016-03" db="EMBL/GenBank/DDBJ databases">
        <title>Choanephora cucurbitarum.</title>
        <authorList>
            <person name="Min B."/>
            <person name="Park H."/>
            <person name="Park J.-H."/>
            <person name="Shin H.-D."/>
            <person name="Choi I.-G."/>
        </authorList>
    </citation>
    <scope>NUCLEOTIDE SEQUENCE [LARGE SCALE GENOMIC DNA]</scope>
    <source>
        <strain evidence="1 2">KUS-F28377</strain>
    </source>
</reference>
<sequence length="82" mass="9897">MKQIVNYCERHPRLLRVRDSVLKNLHDPNIPHHLIHNYYVEIAFKYLNDSLSILWEHWETDYRVCMNEYGGRSPVLLADFLS</sequence>
<dbReference type="Proteomes" id="UP000093000">
    <property type="component" value="Unassembled WGS sequence"/>
</dbReference>
<accession>A0A1C7N921</accession>
<dbReference type="STRING" id="101091.A0A1C7N921"/>
<dbReference type="InParanoid" id="A0A1C7N921"/>
<keyword evidence="2" id="KW-1185">Reference proteome</keyword>
<organism evidence="1 2">
    <name type="scientific">Choanephora cucurbitarum</name>
    <dbReference type="NCBI Taxonomy" id="101091"/>
    <lineage>
        <taxon>Eukaryota</taxon>
        <taxon>Fungi</taxon>
        <taxon>Fungi incertae sedis</taxon>
        <taxon>Mucoromycota</taxon>
        <taxon>Mucoromycotina</taxon>
        <taxon>Mucoromycetes</taxon>
        <taxon>Mucorales</taxon>
        <taxon>Mucorineae</taxon>
        <taxon>Choanephoraceae</taxon>
        <taxon>Choanephoroideae</taxon>
        <taxon>Choanephora</taxon>
    </lineage>
</organism>
<comment type="caution">
    <text evidence="1">The sequence shown here is derived from an EMBL/GenBank/DDBJ whole genome shotgun (WGS) entry which is preliminary data.</text>
</comment>
<name>A0A1C7N921_9FUNG</name>